<sequence length="576" mass="65277">MYRLQYYYTSAIVLMVLIVSIYGSIDTHPISKTGFYTFNQRVDHNGVNVKTFPQRYCINKSFVHKGAAPKSVMLVLGGEGPIDPEITNHIPFIGVANNTNSIIIALEIRYYGESIPVPNMSTDNMQYLTTDQILDDIAYFQTQFTNLYGLHNCKWIVMGCSYAGSLSAWYRMKYPNLAAAAIASSAPIRAVVSFHDYDRKVREALGLQCTKQFKQILNHVEQQLRVNNTSIKRKFTCDAKIDDKMFLFMLSEAISYSVQYNSRFKIISNICPPLIQSGSNIVKLLDIFADYITNMFLFKNGSCNEYNLYSFASTKVDYSGTRQWTYQLCSEYGWFLTASDSDLSLKSGQINEQWWENEVCKIMFGSSMKPFVEKINLEYGIDNMKMLTNVLFTNGGYDPWSSLSVQSQCDTPLSNIISIPGESHCANWYSETPEDSQQLKNSRSLANSFLTEFIESDCNPDDCTKKKGLCIQKKDTETIASSICICPSVECDRKQGIVSRITLRILAEDLQDTELVIEESHLLNSSGNTSQSQSQSSHQQMTMSESGSNQLLVLQHSEFIISIVTLNLFVLFYKFI</sequence>
<proteinExistence type="inferred from homology"/>
<dbReference type="OMA" id="ESHCANW"/>
<dbReference type="GO" id="GO:0070008">
    <property type="term" value="F:serine-type exopeptidase activity"/>
    <property type="evidence" value="ECO:0007669"/>
    <property type="project" value="InterPro"/>
</dbReference>
<dbReference type="InterPro" id="IPR008758">
    <property type="entry name" value="Peptidase_S28"/>
</dbReference>
<dbReference type="EMBL" id="GL883029">
    <property type="protein sequence ID" value="EGG13515.1"/>
    <property type="molecule type" value="Genomic_DNA"/>
</dbReference>
<dbReference type="GO" id="GO:0008239">
    <property type="term" value="F:dipeptidyl-peptidase activity"/>
    <property type="evidence" value="ECO:0007669"/>
    <property type="project" value="TreeGrafter"/>
</dbReference>
<dbReference type="Pfam" id="PF05577">
    <property type="entry name" value="Peptidase_S28"/>
    <property type="match status" value="1"/>
</dbReference>
<dbReference type="AlphaFoldDB" id="F4QC28"/>
<evidence type="ECO:0000256" key="4">
    <source>
        <dbReference type="ARBA" id="ARBA00022801"/>
    </source>
</evidence>
<evidence type="ECO:0008006" key="9">
    <source>
        <dbReference type="Google" id="ProtNLM"/>
    </source>
</evidence>
<keyword evidence="6" id="KW-0472">Membrane</keyword>
<keyword evidence="6" id="KW-0812">Transmembrane</keyword>
<dbReference type="PANTHER" id="PTHR11010:SF33">
    <property type="entry name" value="SERINE PROTEASE K12H4.7"/>
    <property type="match status" value="1"/>
</dbReference>
<evidence type="ECO:0000313" key="8">
    <source>
        <dbReference type="Proteomes" id="UP000007797"/>
    </source>
</evidence>
<dbReference type="Gene3D" id="1.20.120.980">
    <property type="entry name" value="Serine carboxypeptidase S28, SKS domain"/>
    <property type="match status" value="1"/>
</dbReference>
<keyword evidence="6" id="KW-1133">Transmembrane helix</keyword>
<accession>F4QC28</accession>
<protein>
    <recommendedName>
        <fullName evidence="9">Peptidase S28 family protein</fullName>
    </recommendedName>
</protein>
<evidence type="ECO:0000256" key="2">
    <source>
        <dbReference type="ARBA" id="ARBA00022670"/>
    </source>
</evidence>
<dbReference type="KEGG" id="dfa:DFA_11276"/>
<evidence type="ECO:0000313" key="7">
    <source>
        <dbReference type="EMBL" id="EGG13515.1"/>
    </source>
</evidence>
<dbReference type="InterPro" id="IPR042269">
    <property type="entry name" value="Ser_carbopepase_S28_SKS"/>
</dbReference>
<keyword evidence="3" id="KW-0732">Signal</keyword>
<dbReference type="Gene3D" id="3.40.50.1820">
    <property type="entry name" value="alpha/beta hydrolase"/>
    <property type="match status" value="1"/>
</dbReference>
<dbReference type="Proteomes" id="UP000007797">
    <property type="component" value="Unassembled WGS sequence"/>
</dbReference>
<keyword evidence="8" id="KW-1185">Reference proteome</keyword>
<organism evidence="7 8">
    <name type="scientific">Cavenderia fasciculata</name>
    <name type="common">Slime mold</name>
    <name type="synonym">Dictyostelium fasciculatum</name>
    <dbReference type="NCBI Taxonomy" id="261658"/>
    <lineage>
        <taxon>Eukaryota</taxon>
        <taxon>Amoebozoa</taxon>
        <taxon>Evosea</taxon>
        <taxon>Eumycetozoa</taxon>
        <taxon>Dictyostelia</taxon>
        <taxon>Acytosteliales</taxon>
        <taxon>Cavenderiaceae</taxon>
        <taxon>Cavenderia</taxon>
    </lineage>
</organism>
<keyword evidence="4" id="KW-0378">Hydrolase</keyword>
<dbReference type="InterPro" id="IPR029058">
    <property type="entry name" value="AB_hydrolase_fold"/>
</dbReference>
<evidence type="ECO:0000256" key="5">
    <source>
        <dbReference type="ARBA" id="ARBA00023180"/>
    </source>
</evidence>
<gene>
    <name evidence="7" type="ORF">DFA_11276</name>
</gene>
<evidence type="ECO:0000256" key="1">
    <source>
        <dbReference type="ARBA" id="ARBA00011079"/>
    </source>
</evidence>
<evidence type="ECO:0000256" key="3">
    <source>
        <dbReference type="ARBA" id="ARBA00022729"/>
    </source>
</evidence>
<evidence type="ECO:0000256" key="6">
    <source>
        <dbReference type="SAM" id="Phobius"/>
    </source>
</evidence>
<dbReference type="OrthoDB" id="1735038at2759"/>
<feature type="transmembrane region" description="Helical" evidence="6">
    <location>
        <begin position="6"/>
        <end position="25"/>
    </location>
</feature>
<name>F4QC28_CACFS</name>
<dbReference type="GeneID" id="14865368"/>
<keyword evidence="5" id="KW-0325">Glycoprotein</keyword>
<dbReference type="GO" id="GO:0006508">
    <property type="term" value="P:proteolysis"/>
    <property type="evidence" value="ECO:0007669"/>
    <property type="project" value="UniProtKB-KW"/>
</dbReference>
<comment type="similarity">
    <text evidence="1">Belongs to the peptidase S28 family.</text>
</comment>
<dbReference type="RefSeq" id="XP_004350219.1">
    <property type="nucleotide sequence ID" value="XM_004350169.1"/>
</dbReference>
<reference evidence="8" key="1">
    <citation type="journal article" date="2011" name="Genome Res.">
        <title>Phylogeny-wide analysis of social amoeba genomes highlights ancient origins for complex intercellular communication.</title>
        <authorList>
            <person name="Heidel A.J."/>
            <person name="Lawal H.M."/>
            <person name="Felder M."/>
            <person name="Schilde C."/>
            <person name="Helps N.R."/>
            <person name="Tunggal B."/>
            <person name="Rivero F."/>
            <person name="John U."/>
            <person name="Schleicher M."/>
            <person name="Eichinger L."/>
            <person name="Platzer M."/>
            <person name="Noegel A.A."/>
            <person name="Schaap P."/>
            <person name="Gloeckner G."/>
        </authorList>
    </citation>
    <scope>NUCLEOTIDE SEQUENCE [LARGE SCALE GENOMIC DNA]</scope>
    <source>
        <strain evidence="8">SH3</strain>
    </source>
</reference>
<dbReference type="PANTHER" id="PTHR11010">
    <property type="entry name" value="PROTEASE S28 PRO-X CARBOXYPEPTIDASE-RELATED"/>
    <property type="match status" value="1"/>
</dbReference>
<dbReference type="SUPFAM" id="SSF53474">
    <property type="entry name" value="alpha/beta-Hydrolases"/>
    <property type="match status" value="1"/>
</dbReference>
<keyword evidence="2" id="KW-0645">Protease</keyword>
<feature type="transmembrane region" description="Helical" evidence="6">
    <location>
        <begin position="551"/>
        <end position="573"/>
    </location>
</feature>